<dbReference type="GO" id="GO:0046872">
    <property type="term" value="F:metal ion binding"/>
    <property type="evidence" value="ECO:0007669"/>
    <property type="project" value="UniProtKB-KW"/>
</dbReference>
<keyword evidence="8" id="KW-0520">NAD</keyword>
<gene>
    <name evidence="12" type="ORF">SAMN05421848_2679</name>
</gene>
<dbReference type="GO" id="GO:0016301">
    <property type="term" value="F:kinase activity"/>
    <property type="evidence" value="ECO:0007669"/>
    <property type="project" value="UniProtKB-KW"/>
</dbReference>
<name>A0A1I1LSE1_9GAMM</name>
<dbReference type="Pfam" id="PF17042">
    <property type="entry name" value="NBD_C"/>
    <property type="match status" value="1"/>
</dbReference>
<proteinExistence type="inferred from homology"/>
<dbReference type="PANTHER" id="PTHR30004:SF6">
    <property type="entry name" value="D-THREONATE 4-PHOSPHATE DEHYDROGENASE"/>
    <property type="match status" value="1"/>
</dbReference>
<organism evidence="12 13">
    <name type="scientific">Kushneria avicenniae</name>
    <dbReference type="NCBI Taxonomy" id="402385"/>
    <lineage>
        <taxon>Bacteria</taxon>
        <taxon>Pseudomonadati</taxon>
        <taxon>Pseudomonadota</taxon>
        <taxon>Gammaproteobacteria</taxon>
        <taxon>Oceanospirillales</taxon>
        <taxon>Halomonadaceae</taxon>
        <taxon>Kushneria</taxon>
    </lineage>
</organism>
<feature type="domain" description="Four-carbon acid sugar kinase N-terminal" evidence="10">
    <location>
        <begin position="7"/>
        <end position="220"/>
    </location>
</feature>
<dbReference type="Gene3D" id="3.40.50.10840">
    <property type="entry name" value="Putative sugar-binding, N-terminal domain"/>
    <property type="match status" value="1"/>
</dbReference>
<keyword evidence="13" id="KW-1185">Reference proteome</keyword>
<evidence type="ECO:0000256" key="8">
    <source>
        <dbReference type="ARBA" id="ARBA00023027"/>
    </source>
</evidence>
<keyword evidence="3" id="KW-0479">Metal-binding</keyword>
<evidence type="ECO:0000256" key="2">
    <source>
        <dbReference type="ARBA" id="ARBA00022679"/>
    </source>
</evidence>
<dbReference type="Gene3D" id="3.40.718.10">
    <property type="entry name" value="Isopropylmalate Dehydrogenase"/>
    <property type="match status" value="1"/>
</dbReference>
<reference evidence="13" key="1">
    <citation type="submission" date="2016-10" db="EMBL/GenBank/DDBJ databases">
        <authorList>
            <person name="Varghese N."/>
            <person name="Submissions S."/>
        </authorList>
    </citation>
    <scope>NUCLEOTIDE SEQUENCE [LARGE SCALE GENOMIC DNA]</scope>
    <source>
        <strain evidence="13">DSM 23439</strain>
    </source>
</reference>
<dbReference type="InterPro" id="IPR005255">
    <property type="entry name" value="PdxA_fam"/>
</dbReference>
<evidence type="ECO:0000256" key="1">
    <source>
        <dbReference type="ARBA" id="ARBA00005715"/>
    </source>
</evidence>
<protein>
    <submittedName>
        <fullName evidence="12">4-hydroxythreonine-4-phosphate dehydrogenase</fullName>
    </submittedName>
</protein>
<comment type="similarity">
    <text evidence="1">Belongs to the four-carbon acid sugar kinase family.</text>
</comment>
<dbReference type="InterPro" id="IPR010737">
    <property type="entry name" value="4-carb_acid_sugar_kinase_N"/>
</dbReference>
<dbReference type="Pfam" id="PF04166">
    <property type="entry name" value="PdxA"/>
    <property type="match status" value="1"/>
</dbReference>
<dbReference type="NCBIfam" id="TIGR00557">
    <property type="entry name" value="pdxA"/>
    <property type="match status" value="1"/>
</dbReference>
<dbReference type="GO" id="GO:0016491">
    <property type="term" value="F:oxidoreductase activity"/>
    <property type="evidence" value="ECO:0007669"/>
    <property type="project" value="UniProtKB-KW"/>
</dbReference>
<evidence type="ECO:0000256" key="3">
    <source>
        <dbReference type="ARBA" id="ARBA00022723"/>
    </source>
</evidence>
<dbReference type="SUPFAM" id="SSF142764">
    <property type="entry name" value="YgbK-like"/>
    <property type="match status" value="1"/>
</dbReference>
<sequence length="756" mass="80473">MRRARLLLLADDLTGTADSAVSCVAGGLSAQVLLTPEAADEDVVAVDLDSRSMTPGEAAQRHVDCLTQWQGCYTHLFKKMDSTLRGNAAAEIAALIPLAGMAIVAPAFPATGRTTRQGRQYLHDHPVEACDVWRNEGLTGCADMVAMLKAEGVETALLTLDILHQPATSVAARIQQWQQQGIKAVVCDALTEEDLDHLARATATLDQIFWAGSGGLGQTLSAALPALQIDQHADTSEPARDTERPTLFVIGSMSTLSHAQADTLQAAAGHALVAIDIEVTQLLESASMSALQALCLPIEQTLKQGRDVLIRLAQSQQRQIADASRISQRLGEMLAPQLRHVGRLIATGGATARALLTAGDMTRLTLLDAPDIGMARMVTAGSPVLEVITKAGAFGEQDALLRLWQTTRHSRSFCTPTGNTHMTDHPVIGITMGDAAGVGPEVIIKSLARAGLHDQCRPLVIGDATRLRDAASRLGSSIIIRAIERPDQASFTPGTIDCIDLGLIPLDLPYGQISPIAGDAAYQYIARTVELTRAGELDAICTAPLNKAALHAGGHIFPGHTELLAHLTGIDEVSMMLVTPKMRVIHVTTHMGLIDAIARIEPGLVQRTIERAHETLIRAGIDQPRIAVCGINPHAGENGLFGHGEEEEKIVPAIDVLKARGWDVEGPLPADTLFFRAGRGDFDCVVAMYHDQGHGPVKVMGLEAGVNVTVGLPVIRTSVDHGTAFDIAGQGMADERSMLEALRQAVELASRQRETA</sequence>
<feature type="domain" description="Four-carbon acid sugar kinase nucleotide binding" evidence="11">
    <location>
        <begin position="247"/>
        <end position="400"/>
    </location>
</feature>
<keyword evidence="9" id="KW-0119">Carbohydrate metabolism</keyword>
<evidence type="ECO:0000259" key="10">
    <source>
        <dbReference type="Pfam" id="PF07005"/>
    </source>
</evidence>
<dbReference type="STRING" id="402385.SAMN05421848_2679"/>
<dbReference type="Gene3D" id="3.40.980.20">
    <property type="entry name" value="Four-carbon acid sugar kinase, nucleotide binding domain"/>
    <property type="match status" value="1"/>
</dbReference>
<keyword evidence="7" id="KW-0560">Oxidoreductase</keyword>
<keyword evidence="4" id="KW-0547">Nucleotide-binding</keyword>
<evidence type="ECO:0000313" key="13">
    <source>
        <dbReference type="Proteomes" id="UP000199046"/>
    </source>
</evidence>
<evidence type="ECO:0000256" key="5">
    <source>
        <dbReference type="ARBA" id="ARBA00022777"/>
    </source>
</evidence>
<keyword evidence="5" id="KW-0418">Kinase</keyword>
<keyword evidence="2" id="KW-0808">Transferase</keyword>
<dbReference type="AlphaFoldDB" id="A0A1I1LSE1"/>
<dbReference type="InterPro" id="IPR037051">
    <property type="entry name" value="4-carb_acid_sugar_kinase_N_sf"/>
</dbReference>
<evidence type="ECO:0000259" key="11">
    <source>
        <dbReference type="Pfam" id="PF17042"/>
    </source>
</evidence>
<dbReference type="Pfam" id="PF07005">
    <property type="entry name" value="SBD_N"/>
    <property type="match status" value="1"/>
</dbReference>
<dbReference type="InterPro" id="IPR042213">
    <property type="entry name" value="NBD_C_sf"/>
</dbReference>
<dbReference type="GO" id="GO:0051287">
    <property type="term" value="F:NAD binding"/>
    <property type="evidence" value="ECO:0007669"/>
    <property type="project" value="InterPro"/>
</dbReference>
<evidence type="ECO:0000256" key="7">
    <source>
        <dbReference type="ARBA" id="ARBA00023002"/>
    </source>
</evidence>
<keyword evidence="6" id="KW-0067">ATP-binding</keyword>
<dbReference type="GO" id="GO:0005524">
    <property type="term" value="F:ATP binding"/>
    <property type="evidence" value="ECO:0007669"/>
    <property type="project" value="UniProtKB-KW"/>
</dbReference>
<dbReference type="PANTHER" id="PTHR30004">
    <property type="entry name" value="4-HYDROXYTHREONINE-4-PHOSPHATE DEHYDROGENASE"/>
    <property type="match status" value="1"/>
</dbReference>
<dbReference type="Proteomes" id="UP000199046">
    <property type="component" value="Unassembled WGS sequence"/>
</dbReference>
<evidence type="ECO:0000256" key="4">
    <source>
        <dbReference type="ARBA" id="ARBA00022741"/>
    </source>
</evidence>
<evidence type="ECO:0000256" key="9">
    <source>
        <dbReference type="ARBA" id="ARBA00023277"/>
    </source>
</evidence>
<dbReference type="SUPFAM" id="SSF53659">
    <property type="entry name" value="Isocitrate/Isopropylmalate dehydrogenase-like"/>
    <property type="match status" value="1"/>
</dbReference>
<evidence type="ECO:0000256" key="6">
    <source>
        <dbReference type="ARBA" id="ARBA00022840"/>
    </source>
</evidence>
<dbReference type="EMBL" id="FOLY01000005">
    <property type="protein sequence ID" value="SFC76044.1"/>
    <property type="molecule type" value="Genomic_DNA"/>
</dbReference>
<accession>A0A1I1LSE1</accession>
<evidence type="ECO:0000313" key="12">
    <source>
        <dbReference type="EMBL" id="SFC76044.1"/>
    </source>
</evidence>
<dbReference type="InterPro" id="IPR031475">
    <property type="entry name" value="NBD_C"/>
</dbReference>